<evidence type="ECO:0000313" key="4">
    <source>
        <dbReference type="Proteomes" id="UP000006729"/>
    </source>
</evidence>
<keyword evidence="4" id="KW-1185">Reference proteome</keyword>
<feature type="transmembrane region" description="Helical" evidence="2">
    <location>
        <begin position="14"/>
        <end position="35"/>
    </location>
</feature>
<evidence type="ECO:0000313" key="3">
    <source>
        <dbReference type="EMBL" id="RQO87257.1"/>
    </source>
</evidence>
<name>A0A3N7EK00_POPTR</name>
<reference evidence="3 4" key="1">
    <citation type="journal article" date="2006" name="Science">
        <title>The genome of black cottonwood, Populus trichocarpa (Torr. &amp; Gray).</title>
        <authorList>
            <person name="Tuskan G.A."/>
            <person name="Difazio S."/>
            <person name="Jansson S."/>
            <person name="Bohlmann J."/>
            <person name="Grigoriev I."/>
            <person name="Hellsten U."/>
            <person name="Putnam N."/>
            <person name="Ralph S."/>
            <person name="Rombauts S."/>
            <person name="Salamov A."/>
            <person name="Schein J."/>
            <person name="Sterck L."/>
            <person name="Aerts A."/>
            <person name="Bhalerao R.R."/>
            <person name="Bhalerao R.P."/>
            <person name="Blaudez D."/>
            <person name="Boerjan W."/>
            <person name="Brun A."/>
            <person name="Brunner A."/>
            <person name="Busov V."/>
            <person name="Campbell M."/>
            <person name="Carlson J."/>
            <person name="Chalot M."/>
            <person name="Chapman J."/>
            <person name="Chen G.L."/>
            <person name="Cooper D."/>
            <person name="Coutinho P.M."/>
            <person name="Couturier J."/>
            <person name="Covert S."/>
            <person name="Cronk Q."/>
            <person name="Cunningham R."/>
            <person name="Davis J."/>
            <person name="Degroeve S."/>
            <person name="Dejardin A."/>
            <person name="Depamphilis C."/>
            <person name="Detter J."/>
            <person name="Dirks B."/>
            <person name="Dubchak I."/>
            <person name="Duplessis S."/>
            <person name="Ehlting J."/>
            <person name="Ellis B."/>
            <person name="Gendler K."/>
            <person name="Goodstein D."/>
            <person name="Gribskov M."/>
            <person name="Grimwood J."/>
            <person name="Groover A."/>
            <person name="Gunter L."/>
            <person name="Hamberger B."/>
            <person name="Heinze B."/>
            <person name="Helariutta Y."/>
            <person name="Henrissat B."/>
            <person name="Holligan D."/>
            <person name="Holt R."/>
            <person name="Huang W."/>
            <person name="Islam-Faridi N."/>
            <person name="Jones S."/>
            <person name="Jones-Rhoades M."/>
            <person name="Jorgensen R."/>
            <person name="Joshi C."/>
            <person name="Kangasjarvi J."/>
            <person name="Karlsson J."/>
            <person name="Kelleher C."/>
            <person name="Kirkpatrick R."/>
            <person name="Kirst M."/>
            <person name="Kohler A."/>
            <person name="Kalluri U."/>
            <person name="Larimer F."/>
            <person name="Leebens-Mack J."/>
            <person name="Leple J.C."/>
            <person name="Locascio P."/>
            <person name="Lou Y."/>
            <person name="Lucas S."/>
            <person name="Martin F."/>
            <person name="Montanini B."/>
            <person name="Napoli C."/>
            <person name="Nelson D.R."/>
            <person name="Nelson C."/>
            <person name="Nieminen K."/>
            <person name="Nilsson O."/>
            <person name="Pereda V."/>
            <person name="Peter G."/>
            <person name="Philippe R."/>
            <person name="Pilate G."/>
            <person name="Poliakov A."/>
            <person name="Razumovskaya J."/>
            <person name="Richardson P."/>
            <person name="Rinaldi C."/>
            <person name="Ritland K."/>
            <person name="Rouze P."/>
            <person name="Ryaboy D."/>
            <person name="Schmutz J."/>
            <person name="Schrader J."/>
            <person name="Segerman B."/>
            <person name="Shin H."/>
            <person name="Siddiqui A."/>
            <person name="Sterky F."/>
            <person name="Terry A."/>
            <person name="Tsai C.J."/>
            <person name="Uberbacher E."/>
            <person name="Unneberg P."/>
            <person name="Vahala J."/>
            <person name="Wall K."/>
            <person name="Wessler S."/>
            <person name="Yang G."/>
            <person name="Yin T."/>
            <person name="Douglas C."/>
            <person name="Marra M."/>
            <person name="Sandberg G."/>
            <person name="Van de Peer Y."/>
            <person name="Rokhsar D."/>
        </authorList>
    </citation>
    <scope>NUCLEOTIDE SEQUENCE [LARGE SCALE GENOMIC DNA]</scope>
    <source>
        <strain evidence="4">cv. Nisqually</strain>
    </source>
</reference>
<feature type="region of interest" description="Disordered" evidence="1">
    <location>
        <begin position="33"/>
        <end position="99"/>
    </location>
</feature>
<evidence type="ECO:0000256" key="2">
    <source>
        <dbReference type="SAM" id="Phobius"/>
    </source>
</evidence>
<keyword evidence="2" id="KW-0812">Transmembrane</keyword>
<feature type="compositionally biased region" description="Basic residues" evidence="1">
    <location>
        <begin position="87"/>
        <end position="99"/>
    </location>
</feature>
<proteinExistence type="predicted"/>
<sequence length="99" mass="11385">MRIYLPVAANCSNYGARFMAAISTTVTTSVLSLGYKSQRRNRRQRGEEVGRHREGKKKEQGRNTAKKERDSEENERGGKEGNTENRKGKKRKKGEKQRE</sequence>
<evidence type="ECO:0000256" key="1">
    <source>
        <dbReference type="SAM" id="MobiDB-lite"/>
    </source>
</evidence>
<dbReference type="EMBL" id="CM009291">
    <property type="protein sequence ID" value="RQO87257.1"/>
    <property type="molecule type" value="Genomic_DNA"/>
</dbReference>
<protein>
    <submittedName>
        <fullName evidence="3">Uncharacterized protein</fullName>
    </submittedName>
</protein>
<organism evidence="3 4">
    <name type="scientific">Populus trichocarpa</name>
    <name type="common">Western balsam poplar</name>
    <name type="synonym">Populus balsamifera subsp. trichocarpa</name>
    <dbReference type="NCBI Taxonomy" id="3694"/>
    <lineage>
        <taxon>Eukaryota</taxon>
        <taxon>Viridiplantae</taxon>
        <taxon>Streptophyta</taxon>
        <taxon>Embryophyta</taxon>
        <taxon>Tracheophyta</taxon>
        <taxon>Spermatophyta</taxon>
        <taxon>Magnoliopsida</taxon>
        <taxon>eudicotyledons</taxon>
        <taxon>Gunneridae</taxon>
        <taxon>Pentapetalae</taxon>
        <taxon>rosids</taxon>
        <taxon>fabids</taxon>
        <taxon>Malpighiales</taxon>
        <taxon>Salicaceae</taxon>
        <taxon>Saliceae</taxon>
        <taxon>Populus</taxon>
    </lineage>
</organism>
<gene>
    <name evidence="3" type="ORF">POPTR_002G209401</name>
</gene>
<dbReference type="AlphaFoldDB" id="A0A3N7EK00"/>
<dbReference type="Proteomes" id="UP000006729">
    <property type="component" value="Chromosome 2"/>
</dbReference>
<keyword evidence="2" id="KW-1133">Transmembrane helix</keyword>
<dbReference type="InParanoid" id="A0A3N7EK00"/>
<accession>A0A3N7EK00</accession>
<keyword evidence="2" id="KW-0472">Membrane</keyword>
<feature type="compositionally biased region" description="Basic and acidic residues" evidence="1">
    <location>
        <begin position="44"/>
        <end position="86"/>
    </location>
</feature>